<dbReference type="Proteomes" id="UP000015105">
    <property type="component" value="Chromosome 5D"/>
</dbReference>
<accession>A0A453K1M5</accession>
<dbReference type="EnsemblPlants" id="AET5Gv20261400.12">
    <property type="protein sequence ID" value="AET5Gv20261400.12"/>
    <property type="gene ID" value="AET5Gv20261400"/>
</dbReference>
<sequence length="38" mass="4209">MHSYFGGQATAAVSDHVWVMNLVLAKKRCYLGVVNDRA</sequence>
<evidence type="ECO:0000313" key="2">
    <source>
        <dbReference type="Proteomes" id="UP000015105"/>
    </source>
</evidence>
<reference evidence="1" key="3">
    <citation type="journal article" date="2017" name="Nature">
        <title>Genome sequence of the progenitor of the wheat D genome Aegilops tauschii.</title>
        <authorList>
            <person name="Luo M.C."/>
            <person name="Gu Y.Q."/>
            <person name="Puiu D."/>
            <person name="Wang H."/>
            <person name="Twardziok S.O."/>
            <person name="Deal K.R."/>
            <person name="Huo N."/>
            <person name="Zhu T."/>
            <person name="Wang L."/>
            <person name="Wang Y."/>
            <person name="McGuire P.E."/>
            <person name="Liu S."/>
            <person name="Long H."/>
            <person name="Ramasamy R.K."/>
            <person name="Rodriguez J.C."/>
            <person name="Van S.L."/>
            <person name="Yuan L."/>
            <person name="Wang Z."/>
            <person name="Xia Z."/>
            <person name="Xiao L."/>
            <person name="Anderson O.D."/>
            <person name="Ouyang S."/>
            <person name="Liang Y."/>
            <person name="Zimin A.V."/>
            <person name="Pertea G."/>
            <person name="Qi P."/>
            <person name="Bennetzen J.L."/>
            <person name="Dai X."/>
            <person name="Dawson M.W."/>
            <person name="Muller H.G."/>
            <person name="Kugler K."/>
            <person name="Rivarola-Duarte L."/>
            <person name="Spannagl M."/>
            <person name="Mayer K.F.X."/>
            <person name="Lu F.H."/>
            <person name="Bevan M.W."/>
            <person name="Leroy P."/>
            <person name="Li P."/>
            <person name="You F.M."/>
            <person name="Sun Q."/>
            <person name="Liu Z."/>
            <person name="Lyons E."/>
            <person name="Wicker T."/>
            <person name="Salzberg S.L."/>
            <person name="Devos K.M."/>
            <person name="Dvorak J."/>
        </authorList>
    </citation>
    <scope>NUCLEOTIDE SEQUENCE [LARGE SCALE GENOMIC DNA]</scope>
    <source>
        <strain evidence="1">cv. AL8/78</strain>
    </source>
</reference>
<reference evidence="2" key="1">
    <citation type="journal article" date="2014" name="Science">
        <title>Ancient hybridizations among the ancestral genomes of bread wheat.</title>
        <authorList>
            <consortium name="International Wheat Genome Sequencing Consortium,"/>
            <person name="Marcussen T."/>
            <person name="Sandve S.R."/>
            <person name="Heier L."/>
            <person name="Spannagl M."/>
            <person name="Pfeifer M."/>
            <person name="Jakobsen K.S."/>
            <person name="Wulff B.B."/>
            <person name="Steuernagel B."/>
            <person name="Mayer K.F."/>
            <person name="Olsen O.A."/>
        </authorList>
    </citation>
    <scope>NUCLEOTIDE SEQUENCE [LARGE SCALE GENOMIC DNA]</scope>
    <source>
        <strain evidence="2">cv. AL8/78</strain>
    </source>
</reference>
<keyword evidence="2" id="KW-1185">Reference proteome</keyword>
<proteinExistence type="predicted"/>
<dbReference type="Gramene" id="AET5Gv20261400.12">
    <property type="protein sequence ID" value="AET5Gv20261400.12"/>
    <property type="gene ID" value="AET5Gv20261400"/>
</dbReference>
<organism evidence="1 2">
    <name type="scientific">Aegilops tauschii subsp. strangulata</name>
    <name type="common">Goatgrass</name>
    <dbReference type="NCBI Taxonomy" id="200361"/>
    <lineage>
        <taxon>Eukaryota</taxon>
        <taxon>Viridiplantae</taxon>
        <taxon>Streptophyta</taxon>
        <taxon>Embryophyta</taxon>
        <taxon>Tracheophyta</taxon>
        <taxon>Spermatophyta</taxon>
        <taxon>Magnoliopsida</taxon>
        <taxon>Liliopsida</taxon>
        <taxon>Poales</taxon>
        <taxon>Poaceae</taxon>
        <taxon>BOP clade</taxon>
        <taxon>Pooideae</taxon>
        <taxon>Triticodae</taxon>
        <taxon>Triticeae</taxon>
        <taxon>Triticinae</taxon>
        <taxon>Aegilops</taxon>
    </lineage>
</organism>
<reference evidence="2" key="2">
    <citation type="journal article" date="2017" name="Nat. Plants">
        <title>The Aegilops tauschii genome reveals multiple impacts of transposons.</title>
        <authorList>
            <person name="Zhao G."/>
            <person name="Zou C."/>
            <person name="Li K."/>
            <person name="Wang K."/>
            <person name="Li T."/>
            <person name="Gao L."/>
            <person name="Zhang X."/>
            <person name="Wang H."/>
            <person name="Yang Z."/>
            <person name="Liu X."/>
            <person name="Jiang W."/>
            <person name="Mao L."/>
            <person name="Kong X."/>
            <person name="Jiao Y."/>
            <person name="Jia J."/>
        </authorList>
    </citation>
    <scope>NUCLEOTIDE SEQUENCE [LARGE SCALE GENOMIC DNA]</scope>
    <source>
        <strain evidence="2">cv. AL8/78</strain>
    </source>
</reference>
<protein>
    <submittedName>
        <fullName evidence="1">Uncharacterized protein</fullName>
    </submittedName>
</protein>
<evidence type="ECO:0000313" key="1">
    <source>
        <dbReference type="EnsemblPlants" id="AET5Gv20261400.12"/>
    </source>
</evidence>
<dbReference type="AlphaFoldDB" id="A0A453K1M5"/>
<name>A0A453K1M5_AEGTS</name>
<reference evidence="1" key="4">
    <citation type="submission" date="2019-03" db="UniProtKB">
        <authorList>
            <consortium name="EnsemblPlants"/>
        </authorList>
    </citation>
    <scope>IDENTIFICATION</scope>
</reference>
<reference evidence="1" key="5">
    <citation type="journal article" date="2021" name="G3 (Bethesda)">
        <title>Aegilops tauschii genome assembly Aet v5.0 features greater sequence contiguity and improved annotation.</title>
        <authorList>
            <person name="Wang L."/>
            <person name="Zhu T."/>
            <person name="Rodriguez J.C."/>
            <person name="Deal K.R."/>
            <person name="Dubcovsky J."/>
            <person name="McGuire P.E."/>
            <person name="Lux T."/>
            <person name="Spannagl M."/>
            <person name="Mayer K.F.X."/>
            <person name="Baldrich P."/>
            <person name="Meyers B.C."/>
            <person name="Huo N."/>
            <person name="Gu Y.Q."/>
            <person name="Zhou H."/>
            <person name="Devos K.M."/>
            <person name="Bennetzen J.L."/>
            <person name="Unver T."/>
            <person name="Budak H."/>
            <person name="Gulick P.J."/>
            <person name="Galiba G."/>
            <person name="Kalapos B."/>
            <person name="Nelson D.R."/>
            <person name="Li P."/>
            <person name="You F.M."/>
            <person name="Luo M.C."/>
            <person name="Dvorak J."/>
        </authorList>
    </citation>
    <scope>NUCLEOTIDE SEQUENCE [LARGE SCALE GENOMIC DNA]</scope>
    <source>
        <strain evidence="1">cv. AL8/78</strain>
    </source>
</reference>